<dbReference type="EMBL" id="NIZT01000010">
    <property type="protein sequence ID" value="RBQ24117.1"/>
    <property type="molecule type" value="Genomic_DNA"/>
</dbReference>
<dbReference type="SUPFAM" id="SSF52540">
    <property type="entry name" value="P-loop containing nucleoside triphosphate hydrolases"/>
    <property type="match status" value="1"/>
</dbReference>
<dbReference type="Gene3D" id="1.20.120.1190">
    <property type="match status" value="1"/>
</dbReference>
<evidence type="ECO:0000256" key="1">
    <source>
        <dbReference type="ARBA" id="ARBA00022741"/>
    </source>
</evidence>
<protein>
    <submittedName>
        <fullName evidence="4">GTPase Obg</fullName>
        <ecNumber evidence="4">3.6.5.-</ecNumber>
    </submittedName>
</protein>
<organism evidence="4 5">
    <name type="scientific">Candidatus Methanobinarius endosymbioticus</name>
    <dbReference type="NCBI Taxonomy" id="2006182"/>
    <lineage>
        <taxon>Archaea</taxon>
        <taxon>Methanobacteriati</taxon>
        <taxon>Methanobacteriota</taxon>
        <taxon>Methanomada group</taxon>
        <taxon>Methanobacteria</taxon>
        <taxon>Methanobacteriales</taxon>
        <taxon>Methanobacteriaceae</taxon>
        <taxon>Candidatus Methanobinarius</taxon>
    </lineage>
</organism>
<dbReference type="GO" id="GO:0016787">
    <property type="term" value="F:hydrolase activity"/>
    <property type="evidence" value="ECO:0007669"/>
    <property type="project" value="UniProtKB-KW"/>
</dbReference>
<dbReference type="Gene3D" id="3.40.50.300">
    <property type="entry name" value="P-loop containing nucleotide triphosphate hydrolases"/>
    <property type="match status" value="1"/>
</dbReference>
<evidence type="ECO:0000313" key="5">
    <source>
        <dbReference type="Proteomes" id="UP000253099"/>
    </source>
</evidence>
<feature type="domain" description="OBG-type G" evidence="3">
    <location>
        <begin position="163"/>
        <end position="340"/>
    </location>
</feature>
<feature type="compositionally biased region" description="Acidic residues" evidence="2">
    <location>
        <begin position="349"/>
        <end position="371"/>
    </location>
</feature>
<proteinExistence type="predicted"/>
<evidence type="ECO:0000313" key="4">
    <source>
        <dbReference type="EMBL" id="RBQ24117.1"/>
    </source>
</evidence>
<reference evidence="4 5" key="1">
    <citation type="submission" date="2018-06" db="EMBL/GenBank/DDBJ databases">
        <title>Genomic insight into two independent archaeal endosymbiosis events.</title>
        <authorList>
            <person name="Lind A.E."/>
            <person name="Lewis W.H."/>
            <person name="Spang A."/>
            <person name="Guy L."/>
            <person name="Embley M.T."/>
            <person name="Ettema T.J.G."/>
        </authorList>
    </citation>
    <scope>NUCLEOTIDE SEQUENCE [LARGE SCALE GENOMIC DNA]</scope>
    <source>
        <strain evidence="4">NOE</strain>
    </source>
</reference>
<accession>A0A366MDL3</accession>
<dbReference type="InterPro" id="IPR031167">
    <property type="entry name" value="G_OBG"/>
</dbReference>
<keyword evidence="4" id="KW-0378">Hydrolase</keyword>
<dbReference type="EC" id="3.6.5.-" evidence="4"/>
<dbReference type="PROSITE" id="PS51710">
    <property type="entry name" value="G_OBG"/>
    <property type="match status" value="1"/>
</dbReference>
<keyword evidence="5" id="KW-1185">Reference proteome</keyword>
<dbReference type="InterPro" id="IPR005225">
    <property type="entry name" value="Small_GTP-bd"/>
</dbReference>
<dbReference type="InterPro" id="IPR006073">
    <property type="entry name" value="GTP-bd"/>
</dbReference>
<gene>
    <name evidence="4" type="primary">obg_1</name>
    <name evidence="4" type="ORF">ALNOE001_05040</name>
</gene>
<sequence>MMIPTIPTPDELLDKGFRRGKKAADLARTSKIPRHLKSKRIEEIRVITACQVIKDRLKMILDRVPNIETLPEFYQDYIDITVGVDDMKKALGALNWAYGIITQLEKDYSNRIRRSAPEKASSLQKQAYGRIASVVNKIKKDLDFLDFTKANLRNMPTIDFEATTIVIAGFPNVGKSTLLRQITDASPEVANYPFTTKRIQIGHLEKNWKKIQIIDTPGLLDRPILDMNEIELNAMVTLEHLADAIFFIIDVSETCGFPIESQYSLSEEIQRIFNVSMVYLFNKIDIAQMNKENQEKNSISEDDFIYLDNYLEKIDDYLFISAYEGKGIENIVSKLANIKKIERDNNEDIEENDNYNEDNYNEDNYNEDNYNEDNYHEM</sequence>
<feature type="region of interest" description="Disordered" evidence="2">
    <location>
        <begin position="349"/>
        <end position="378"/>
    </location>
</feature>
<evidence type="ECO:0000256" key="2">
    <source>
        <dbReference type="SAM" id="MobiDB-lite"/>
    </source>
</evidence>
<keyword evidence="1" id="KW-0547">Nucleotide-binding</keyword>
<name>A0A366MDL3_9EURY</name>
<dbReference type="Pfam" id="PF01926">
    <property type="entry name" value="MMR_HSR1"/>
    <property type="match status" value="1"/>
</dbReference>
<dbReference type="AlphaFoldDB" id="A0A366MDL3"/>
<dbReference type="PRINTS" id="PR00326">
    <property type="entry name" value="GTP1OBG"/>
</dbReference>
<dbReference type="PANTHER" id="PTHR45759">
    <property type="entry name" value="NUCLEOLAR GTP-BINDING PROTEIN 1"/>
    <property type="match status" value="1"/>
</dbReference>
<comment type="caution">
    <text evidence="4">The sequence shown here is derived from an EMBL/GenBank/DDBJ whole genome shotgun (WGS) entry which is preliminary data.</text>
</comment>
<dbReference type="InterPro" id="IPR027417">
    <property type="entry name" value="P-loop_NTPase"/>
</dbReference>
<dbReference type="NCBIfam" id="TIGR00231">
    <property type="entry name" value="small_GTP"/>
    <property type="match status" value="1"/>
</dbReference>
<evidence type="ECO:0000259" key="3">
    <source>
        <dbReference type="PROSITE" id="PS51710"/>
    </source>
</evidence>
<dbReference type="GO" id="GO:0005525">
    <property type="term" value="F:GTP binding"/>
    <property type="evidence" value="ECO:0007669"/>
    <property type="project" value="InterPro"/>
</dbReference>
<dbReference type="Pfam" id="PF17835">
    <property type="entry name" value="NOG1_N"/>
    <property type="match status" value="1"/>
</dbReference>
<dbReference type="Proteomes" id="UP000253099">
    <property type="component" value="Unassembled WGS sequence"/>
</dbReference>
<dbReference type="CDD" id="cd01897">
    <property type="entry name" value="NOG"/>
    <property type="match status" value="1"/>
</dbReference>
<dbReference type="InterPro" id="IPR041623">
    <property type="entry name" value="NOG1_N"/>
</dbReference>